<evidence type="ECO:0000256" key="1">
    <source>
        <dbReference type="SAM" id="MobiDB-lite"/>
    </source>
</evidence>
<keyword evidence="2" id="KW-1133">Transmembrane helix</keyword>
<feature type="signal peptide" evidence="3">
    <location>
        <begin position="1"/>
        <end position="38"/>
    </location>
</feature>
<sequence length="535" mass="58096">MLISSGRTKTTQRLPLAVCALLALTLVLLFSPTTVVEAAPSEVIETCIDNGCNKVFSILDPCGGGATNETLQQSLIFTPTQALAGCQCNTEFFNAFSLCLSCIASQRETEPEIQNQQDWNRNCENYGFPVGPLPIVNSTNPINNGGSDDGSSNNSGVSAGAIVGIVVGVLVIVAALVGTIVFARRRRRNQKQEKSAVFEPASGSPNGSDHYNHAAATADTADHNDHAYQQQQEDYPATYQHNNYYNDQHAHYQDPSSDSYQNNNSYAAQQSQDNYYSNDFTNSNGNINGKVNGYYDTPNVGPHDTVMMQNLNTQSGKGGYVPPPPHPASPTHGSSSEVYATSPRSSDTFPHSLRNKPKTWGTPATSYVTQPLELTSGLIATEQHHPFGNHQHQASSSQFDDKTEFDDGEELEPPAPYSTDFPTRRSMTPPRATMQSYRDEFTRPSFEREPRRSGSDRGSISGPANGGGMGMSNMIRGSDNGSSGGYGFNNNSNNHVDYDQQGEQLDFARASQDSPESARRRARAAELFSAEGTRR</sequence>
<proteinExistence type="predicted"/>
<feature type="chain" id="PRO_5046773350" evidence="3">
    <location>
        <begin position="39"/>
        <end position="535"/>
    </location>
</feature>
<protein>
    <submittedName>
        <fullName evidence="4">Uncharacterized protein</fullName>
    </submittedName>
</protein>
<feature type="compositionally biased region" description="Basic and acidic residues" evidence="1">
    <location>
        <begin position="437"/>
        <end position="455"/>
    </location>
</feature>
<accession>A0ABQ7KGG5</accession>
<evidence type="ECO:0000256" key="2">
    <source>
        <dbReference type="SAM" id="Phobius"/>
    </source>
</evidence>
<dbReference type="Proteomes" id="UP001194696">
    <property type="component" value="Unassembled WGS sequence"/>
</dbReference>
<feature type="transmembrane region" description="Helical" evidence="2">
    <location>
        <begin position="161"/>
        <end position="183"/>
    </location>
</feature>
<organism evidence="4 5">
    <name type="scientific">Linnemannia gamsii</name>
    <dbReference type="NCBI Taxonomy" id="64522"/>
    <lineage>
        <taxon>Eukaryota</taxon>
        <taxon>Fungi</taxon>
        <taxon>Fungi incertae sedis</taxon>
        <taxon>Mucoromycota</taxon>
        <taxon>Mortierellomycotina</taxon>
        <taxon>Mortierellomycetes</taxon>
        <taxon>Mortierellales</taxon>
        <taxon>Mortierellaceae</taxon>
        <taxon>Linnemannia</taxon>
    </lineage>
</organism>
<keyword evidence="2" id="KW-0472">Membrane</keyword>
<keyword evidence="5" id="KW-1185">Reference proteome</keyword>
<keyword evidence="2" id="KW-0812">Transmembrane</keyword>
<name>A0ABQ7KGG5_9FUNG</name>
<feature type="region of interest" description="Disordered" evidence="1">
    <location>
        <begin position="311"/>
        <end position="364"/>
    </location>
</feature>
<dbReference type="EMBL" id="JAAAIM010000015">
    <property type="protein sequence ID" value="KAG0298110.1"/>
    <property type="molecule type" value="Genomic_DNA"/>
</dbReference>
<feature type="region of interest" description="Disordered" evidence="1">
    <location>
        <begin position="188"/>
        <end position="213"/>
    </location>
</feature>
<evidence type="ECO:0000313" key="5">
    <source>
        <dbReference type="Proteomes" id="UP001194696"/>
    </source>
</evidence>
<comment type="caution">
    <text evidence="4">The sequence shown here is derived from an EMBL/GenBank/DDBJ whole genome shotgun (WGS) entry which is preliminary data.</text>
</comment>
<keyword evidence="3" id="KW-0732">Signal</keyword>
<evidence type="ECO:0000256" key="3">
    <source>
        <dbReference type="SAM" id="SignalP"/>
    </source>
</evidence>
<feature type="compositionally biased region" description="Acidic residues" evidence="1">
    <location>
        <begin position="403"/>
        <end position="412"/>
    </location>
</feature>
<feature type="compositionally biased region" description="Polar residues" evidence="1">
    <location>
        <begin position="337"/>
        <end position="349"/>
    </location>
</feature>
<evidence type="ECO:0000313" key="4">
    <source>
        <dbReference type="EMBL" id="KAG0298110.1"/>
    </source>
</evidence>
<gene>
    <name evidence="4" type="ORF">BGZ96_002602</name>
</gene>
<reference evidence="4 5" key="1">
    <citation type="journal article" date="2020" name="Fungal Divers.">
        <title>Resolving the Mortierellaceae phylogeny through synthesis of multi-gene phylogenetics and phylogenomics.</title>
        <authorList>
            <person name="Vandepol N."/>
            <person name="Liber J."/>
            <person name="Desiro A."/>
            <person name="Na H."/>
            <person name="Kennedy M."/>
            <person name="Barry K."/>
            <person name="Grigoriev I.V."/>
            <person name="Miller A.N."/>
            <person name="O'Donnell K."/>
            <person name="Stajich J.E."/>
            <person name="Bonito G."/>
        </authorList>
    </citation>
    <scope>NUCLEOTIDE SEQUENCE [LARGE SCALE GENOMIC DNA]</scope>
    <source>
        <strain evidence="4 5">AD045</strain>
    </source>
</reference>
<feature type="region of interest" description="Disordered" evidence="1">
    <location>
        <begin position="387"/>
        <end position="535"/>
    </location>
</feature>